<feature type="region of interest" description="Disordered" evidence="11">
    <location>
        <begin position="360"/>
        <end position="405"/>
    </location>
</feature>
<dbReference type="PROSITE" id="PS00211">
    <property type="entry name" value="ABC_TRANSPORTER_1"/>
    <property type="match status" value="1"/>
</dbReference>
<feature type="transmembrane region" description="Helical" evidence="12">
    <location>
        <begin position="539"/>
        <end position="563"/>
    </location>
</feature>
<evidence type="ECO:0000256" key="11">
    <source>
        <dbReference type="SAM" id="MobiDB-lite"/>
    </source>
</evidence>
<dbReference type="SUPFAM" id="SSF90123">
    <property type="entry name" value="ABC transporter transmembrane region"/>
    <property type="match status" value="2"/>
</dbReference>
<dbReference type="InterPro" id="IPR027417">
    <property type="entry name" value="P-loop_NTPase"/>
</dbReference>
<feature type="transmembrane region" description="Helical" evidence="12">
    <location>
        <begin position="268"/>
        <end position="288"/>
    </location>
</feature>
<feature type="compositionally biased region" description="Low complexity" evidence="11">
    <location>
        <begin position="1478"/>
        <end position="1492"/>
    </location>
</feature>
<dbReference type="Gene3D" id="1.20.1560.10">
    <property type="entry name" value="ABC transporter type 1, transmembrane domain"/>
    <property type="match status" value="2"/>
</dbReference>
<feature type="domain" description="ABC transporter" evidence="13">
    <location>
        <begin position="1350"/>
        <end position="1614"/>
    </location>
</feature>
<dbReference type="PANTHER" id="PTHR24223">
    <property type="entry name" value="ATP-BINDING CASSETTE SUB-FAMILY C"/>
    <property type="match status" value="1"/>
</dbReference>
<dbReference type="InterPro" id="IPR011527">
    <property type="entry name" value="ABC1_TM_dom"/>
</dbReference>
<comment type="subcellular location">
    <subcellularLocation>
        <location evidence="1">Membrane</location>
        <topology evidence="1">Multi-pass membrane protein</topology>
    </subcellularLocation>
</comment>
<dbReference type="InterPro" id="IPR017871">
    <property type="entry name" value="ABC_transporter-like_CS"/>
</dbReference>
<evidence type="ECO:0000256" key="1">
    <source>
        <dbReference type="ARBA" id="ARBA00004141"/>
    </source>
</evidence>
<keyword evidence="4 12" id="KW-0812">Transmembrane</keyword>
<feature type="domain" description="ABC transmembrane type-1" evidence="14">
    <location>
        <begin position="413"/>
        <end position="598"/>
    </location>
</feature>
<dbReference type="SMART" id="SM00382">
    <property type="entry name" value="AAA"/>
    <property type="match status" value="2"/>
</dbReference>
<feature type="transmembrane region" description="Helical" evidence="12">
    <location>
        <begin position="1073"/>
        <end position="1095"/>
    </location>
</feature>
<dbReference type="InterPro" id="IPR003439">
    <property type="entry name" value="ABC_transporter-like_ATP-bd"/>
</dbReference>
<dbReference type="CDD" id="cd03244">
    <property type="entry name" value="ABCC_MRP_domain2"/>
    <property type="match status" value="1"/>
</dbReference>
<dbReference type="CDD" id="cd18596">
    <property type="entry name" value="ABC_6TM_VMR1_D1_like"/>
    <property type="match status" value="1"/>
</dbReference>
<dbReference type="PROSITE" id="PS50929">
    <property type="entry name" value="ABC_TM1F"/>
    <property type="match status" value="2"/>
</dbReference>
<keyword evidence="5" id="KW-0677">Repeat</keyword>
<keyword evidence="16" id="KW-1185">Reference proteome</keyword>
<dbReference type="GO" id="GO:0140359">
    <property type="term" value="F:ABC-type transporter activity"/>
    <property type="evidence" value="ECO:0007669"/>
    <property type="project" value="InterPro"/>
</dbReference>
<keyword evidence="10" id="KW-0325">Glycoprotein</keyword>
<feature type="transmembrane region" description="Helical" evidence="12">
    <location>
        <begin position="64"/>
        <end position="87"/>
    </location>
</feature>
<feature type="transmembrane region" description="Helical" evidence="12">
    <location>
        <begin position="6"/>
        <end position="25"/>
    </location>
</feature>
<reference evidence="15 16" key="1">
    <citation type="submission" date="2018-05" db="EMBL/GenBank/DDBJ databases">
        <title>Genome sequencing and assembly of the regulated plant pathogen Lachnellula willkommii and related sister species for the development of diagnostic species identification markers.</title>
        <authorList>
            <person name="Giroux E."/>
            <person name="Bilodeau G."/>
        </authorList>
    </citation>
    <scope>NUCLEOTIDE SEQUENCE [LARGE SCALE GENOMIC DNA]</scope>
    <source>
        <strain evidence="15 16">CBS 160.35</strain>
    </source>
</reference>
<evidence type="ECO:0000256" key="5">
    <source>
        <dbReference type="ARBA" id="ARBA00022737"/>
    </source>
</evidence>
<dbReference type="Pfam" id="PF00664">
    <property type="entry name" value="ABC_membrane"/>
    <property type="match status" value="2"/>
</dbReference>
<feature type="transmembrane region" description="Helical" evidence="12">
    <location>
        <begin position="939"/>
        <end position="963"/>
    </location>
</feature>
<dbReference type="GO" id="GO:0016020">
    <property type="term" value="C:membrane"/>
    <property type="evidence" value="ECO:0007669"/>
    <property type="project" value="UniProtKB-SubCell"/>
</dbReference>
<dbReference type="Proteomes" id="UP000443090">
    <property type="component" value="Unassembled WGS sequence"/>
</dbReference>
<evidence type="ECO:0000256" key="7">
    <source>
        <dbReference type="ARBA" id="ARBA00022840"/>
    </source>
</evidence>
<dbReference type="GO" id="GO:0005524">
    <property type="term" value="F:ATP binding"/>
    <property type="evidence" value="ECO:0007669"/>
    <property type="project" value="UniProtKB-KW"/>
</dbReference>
<dbReference type="Pfam" id="PF00005">
    <property type="entry name" value="ABC_tran"/>
    <property type="match status" value="2"/>
</dbReference>
<sequence length="1626" mass="180112">MDDPLQLLPYAVPTVVAILTIPSVWQFARNIRRGKDSDHGELYEDKDGVASKDTMGSFSARKQIIVISLADGLGLAASFAFAVFATASQSSTFDDVTQPWLIFGSWVFTLIQVVLVSRESRPIARYQLGVYSSFSLFLVTILAASVLSTDIPRGYGRIPFICALTIQLVSSIVAGITFLFVKRRPDVFAPNGKVVERQFQSSIWARYSYNWSSDLLDLAATKLIDLKDLPAMDAHVRARDAKQHFRSISPDSSVSLWRQIFWVFRYKLVFQWLLVIFSSIMDSAPQFATLKLLQYLERRQKSGVVDPKAWLCVGFLLVATLAGNIVDYRVSWLMWSELGIPIRSTLTALIFEKMMKVKDCKEPPKTPEGEKSNSDDATKPTNGAKAVGTEQPTKEDAKKEVEKKKKAEQSQQDVINMFAVDTNQVGVFGAINQFYVMFTSKFLVSIVFLWLLVGWQSLGAGMLAIILFFPVNKWLAGRYGSYQKLLMKARDKKTKILSEALRGIRQIKFSGMEPQWFDKINGVREEELVILWQTKLNNLYMSFGGDIAPIFLTIFALATYSYIHGDLLPSIAFTALSVFGQLEGILGMVPFLFMMGINAKVSCDRIDAYLKSAEKPENCQPGDLISFQNVSVSFPSKTNIEAGDEETSIERENRFVLRDINLEFPAKCLSVISGPTGSGKSLLLAAILGEVDLLAGSITVPRPPPIDERFDSKATAGDWLIPSAMGFVSQTPWIENASIKDNILFGLPYEETRYEKVVAACALVQDLEMLDDGDLTEVGAQGISLSGGQKWRLTLARAFYSRAGILILDDVFSALDTHVGKHIYENALMGELSKGRTIILVTHHVGLCLPRAEYVVHLTAEGGFDYAGLVKDARETGKFENILKDGAVEEAEDDLTSDQEASAESNHETDGTATKKPDHAPKKLVEDEKRETGQVKRSVYYAYLGATGGIPFWVFIFVFYVIAQGLTLTRSYWIKIWTSSYEHQVAQWANSYGSPASIQSASLPSVQFPAGTPGIFDAFPTFNFFPTSPMPESSRYLRRSTSPQTPLMVQGGTTSGFSTTALPIKVEHRTLEFYLAGYVIISLVSTVVDIGRYYFVYRGSLRASRDVFQKMAFRILRTPLRWLDTVPTGRILNRFTADFQAMDTQLSSNFAQLSASVLSIIGIMVAAVIVSPYIIILALLLLVICGQIALRYIRGARSIKRLESIQKSPMISHFSASLEGLSTIRAFDHTRVFESKMYELIDSFTTASWHNWLFNAWVGFRMAMVGSLFSTCVAAFIVSTNGVDASLAGFALAFALSFRRTVNQSLRLIASTELDMNAAERIFEYSNIEIEDQEGADVRASWPEEGDLVVKDLEVNYADGLPSILKGLSFHAERNQRVGIVGRTGAGKSTLSLALFRFLAARKGNISIDGIDISTIKLHDLRTRLAVIPQDPVLFSGTIRSNLDPFDEFSDFDLKEALKKVHLIRSANNTPVPEFSVPETPAEGSSSSSTTAAEPVLENRNIFLNLSSPISSGGENLSQGQKQLLCLARAILSHPKILLLDEATSAVDKETDTLIQRSIREEFSNTTLLVIAHRLSTVMDFDKILVMNDGLAAEFGSARELLQVEGGIFKTMVAESGERGDLEKMV</sequence>
<feature type="compositionally biased region" description="Basic and acidic residues" evidence="11">
    <location>
        <begin position="392"/>
        <end position="405"/>
    </location>
</feature>
<dbReference type="PANTHER" id="PTHR24223:SF456">
    <property type="entry name" value="MULTIDRUG RESISTANCE-ASSOCIATED PROTEIN LETHAL(2)03659"/>
    <property type="match status" value="1"/>
</dbReference>
<evidence type="ECO:0000259" key="13">
    <source>
        <dbReference type="PROSITE" id="PS50893"/>
    </source>
</evidence>
<dbReference type="GO" id="GO:0016887">
    <property type="term" value="F:ATP hydrolysis activity"/>
    <property type="evidence" value="ECO:0007669"/>
    <property type="project" value="InterPro"/>
</dbReference>
<name>A0A8H8UG90_9HELO</name>
<evidence type="ECO:0000313" key="16">
    <source>
        <dbReference type="Proteomes" id="UP000443090"/>
    </source>
</evidence>
<dbReference type="PROSITE" id="PS50893">
    <property type="entry name" value="ABC_TRANSPORTER_2"/>
    <property type="match status" value="2"/>
</dbReference>
<keyword evidence="6" id="KW-0547">Nucleotide-binding</keyword>
<evidence type="ECO:0000256" key="2">
    <source>
        <dbReference type="ARBA" id="ARBA00009726"/>
    </source>
</evidence>
<dbReference type="InterPro" id="IPR036640">
    <property type="entry name" value="ABC1_TM_sf"/>
</dbReference>
<evidence type="ECO:0000256" key="9">
    <source>
        <dbReference type="ARBA" id="ARBA00023136"/>
    </source>
</evidence>
<feature type="transmembrane region" description="Helical" evidence="12">
    <location>
        <begin position="158"/>
        <end position="181"/>
    </location>
</feature>
<evidence type="ECO:0000256" key="4">
    <source>
        <dbReference type="ARBA" id="ARBA00022692"/>
    </source>
</evidence>
<evidence type="ECO:0000256" key="3">
    <source>
        <dbReference type="ARBA" id="ARBA00022448"/>
    </source>
</evidence>
<keyword evidence="3" id="KW-0813">Transport</keyword>
<evidence type="ECO:0000256" key="10">
    <source>
        <dbReference type="ARBA" id="ARBA00023180"/>
    </source>
</evidence>
<evidence type="ECO:0000259" key="14">
    <source>
        <dbReference type="PROSITE" id="PS50929"/>
    </source>
</evidence>
<comment type="caution">
    <text evidence="15">The sequence shown here is derived from an EMBL/GenBank/DDBJ whole genome shotgun (WGS) entry which is preliminary data.</text>
</comment>
<keyword evidence="7" id="KW-0067">ATP-binding</keyword>
<dbReference type="CDD" id="cd18604">
    <property type="entry name" value="ABC_6TM_VMR1_D2_like"/>
    <property type="match status" value="1"/>
</dbReference>
<feature type="transmembrane region" description="Helical" evidence="12">
    <location>
        <begin position="1150"/>
        <end position="1169"/>
    </location>
</feature>
<evidence type="ECO:0000256" key="12">
    <source>
        <dbReference type="SAM" id="Phobius"/>
    </source>
</evidence>
<feature type="compositionally biased region" description="Basic and acidic residues" evidence="11">
    <location>
        <begin position="905"/>
        <end position="929"/>
    </location>
</feature>
<feature type="transmembrane region" description="Helical" evidence="12">
    <location>
        <begin position="569"/>
        <end position="593"/>
    </location>
</feature>
<dbReference type="CDD" id="cd03250">
    <property type="entry name" value="ABCC_MRP_domain1"/>
    <property type="match status" value="1"/>
</dbReference>
<feature type="transmembrane region" description="Helical" evidence="12">
    <location>
        <begin position="1258"/>
        <end position="1279"/>
    </location>
</feature>
<gene>
    <name evidence="15" type="primary">YBT1_2</name>
    <name evidence="15" type="ORF">LOCC1_G005603</name>
</gene>
<feature type="domain" description="ABC transporter" evidence="13">
    <location>
        <begin position="625"/>
        <end position="885"/>
    </location>
</feature>
<keyword evidence="8 12" id="KW-1133">Transmembrane helix</keyword>
<dbReference type="InterPro" id="IPR003593">
    <property type="entry name" value="AAA+_ATPase"/>
</dbReference>
<feature type="domain" description="ABC transmembrane type-1" evidence="14">
    <location>
        <begin position="954"/>
        <end position="1314"/>
    </location>
</feature>
<feature type="transmembrane region" description="Helical" evidence="12">
    <location>
        <begin position="308"/>
        <end position="326"/>
    </location>
</feature>
<comment type="similarity">
    <text evidence="2">Belongs to the ABC transporter superfamily. ABCC family. Conjugate transporter (TC 3.A.1.208) subfamily.</text>
</comment>
<feature type="transmembrane region" description="Helical" evidence="12">
    <location>
        <begin position="128"/>
        <end position="146"/>
    </location>
</feature>
<dbReference type="EMBL" id="QGMI01000258">
    <property type="protein sequence ID" value="TVY43944.1"/>
    <property type="molecule type" value="Genomic_DNA"/>
</dbReference>
<feature type="transmembrane region" description="Helical" evidence="12">
    <location>
        <begin position="414"/>
        <end position="436"/>
    </location>
</feature>
<feature type="compositionally biased region" description="Basic and acidic residues" evidence="11">
    <location>
        <begin position="360"/>
        <end position="378"/>
    </location>
</feature>
<proteinExistence type="inferred from homology"/>
<protein>
    <submittedName>
        <fullName evidence="15">ATP-dependent bile acid permease</fullName>
    </submittedName>
</protein>
<dbReference type="FunFam" id="3.40.50.300:FF:000825">
    <property type="entry name" value="ABC bile acid transporter"/>
    <property type="match status" value="1"/>
</dbReference>
<dbReference type="Gene3D" id="3.40.50.300">
    <property type="entry name" value="P-loop containing nucleotide triphosphate hydrolases"/>
    <property type="match status" value="2"/>
</dbReference>
<feature type="transmembrane region" description="Helical" evidence="12">
    <location>
        <begin position="1175"/>
        <end position="1193"/>
    </location>
</feature>
<accession>A0A8H8UG90</accession>
<keyword evidence="9 12" id="KW-0472">Membrane</keyword>
<evidence type="ECO:0000256" key="8">
    <source>
        <dbReference type="ARBA" id="ARBA00022989"/>
    </source>
</evidence>
<organism evidence="15 16">
    <name type="scientific">Lachnellula occidentalis</name>
    <dbReference type="NCBI Taxonomy" id="215460"/>
    <lineage>
        <taxon>Eukaryota</taxon>
        <taxon>Fungi</taxon>
        <taxon>Dikarya</taxon>
        <taxon>Ascomycota</taxon>
        <taxon>Pezizomycotina</taxon>
        <taxon>Leotiomycetes</taxon>
        <taxon>Helotiales</taxon>
        <taxon>Lachnaceae</taxon>
        <taxon>Lachnellula</taxon>
    </lineage>
</organism>
<dbReference type="InterPro" id="IPR050173">
    <property type="entry name" value="ABC_transporter_C-like"/>
</dbReference>
<dbReference type="SUPFAM" id="SSF52540">
    <property type="entry name" value="P-loop containing nucleoside triphosphate hydrolases"/>
    <property type="match status" value="2"/>
</dbReference>
<feature type="transmembrane region" description="Helical" evidence="12">
    <location>
        <begin position="99"/>
        <end position="116"/>
    </location>
</feature>
<feature type="transmembrane region" description="Helical" evidence="12">
    <location>
        <begin position="442"/>
        <end position="469"/>
    </location>
</feature>
<evidence type="ECO:0000256" key="6">
    <source>
        <dbReference type="ARBA" id="ARBA00022741"/>
    </source>
</evidence>
<dbReference type="OrthoDB" id="6500128at2759"/>
<feature type="region of interest" description="Disordered" evidence="11">
    <location>
        <begin position="893"/>
        <end position="929"/>
    </location>
</feature>
<evidence type="ECO:0000313" key="15">
    <source>
        <dbReference type="EMBL" id="TVY43944.1"/>
    </source>
</evidence>
<feature type="region of interest" description="Disordered" evidence="11">
    <location>
        <begin position="1472"/>
        <end position="1492"/>
    </location>
</feature>